<organism evidence="2 3">
    <name type="scientific">Photobacterium andalusiense</name>
    <dbReference type="NCBI Taxonomy" id="2204296"/>
    <lineage>
        <taxon>Bacteria</taxon>
        <taxon>Pseudomonadati</taxon>
        <taxon>Pseudomonadota</taxon>
        <taxon>Gammaproteobacteria</taxon>
        <taxon>Vibrionales</taxon>
        <taxon>Vibrionaceae</taxon>
        <taxon>Photobacterium</taxon>
    </lineage>
</organism>
<keyword evidence="3" id="KW-1185">Reference proteome</keyword>
<feature type="transmembrane region" description="Helical" evidence="1">
    <location>
        <begin position="12"/>
        <end position="30"/>
    </location>
</feature>
<dbReference type="AlphaFoldDB" id="A0A1Y6MCE3"/>
<keyword evidence="1" id="KW-0472">Membrane</keyword>
<reference evidence="3" key="1">
    <citation type="submission" date="2017-06" db="EMBL/GenBank/DDBJ databases">
        <authorList>
            <person name="Rodrigo-Torres L."/>
            <person name="Arahal R.D."/>
            <person name="Lucena T."/>
        </authorList>
    </citation>
    <scope>NUCLEOTIDE SEQUENCE [LARGE SCALE GENOMIC DNA]</scope>
    <source>
        <strain evidence="3">CECT 9192</strain>
    </source>
</reference>
<proteinExistence type="predicted"/>
<name>A0A1Y6MCE3_9GAMM</name>
<dbReference type="EMBL" id="FYAJ01000002">
    <property type="protein sequence ID" value="SMY34243.1"/>
    <property type="molecule type" value="Genomic_DNA"/>
</dbReference>
<dbReference type="Proteomes" id="UP000195719">
    <property type="component" value="Unassembled WGS sequence"/>
</dbReference>
<protein>
    <recommendedName>
        <fullName evidence="4">DUF4760 domain-containing protein</fullName>
    </recommendedName>
</protein>
<dbReference type="RefSeq" id="WP_087853015.1">
    <property type="nucleotide sequence ID" value="NZ_FYAJ01000002.1"/>
</dbReference>
<evidence type="ECO:0000256" key="1">
    <source>
        <dbReference type="SAM" id="Phobius"/>
    </source>
</evidence>
<evidence type="ECO:0000313" key="3">
    <source>
        <dbReference type="Proteomes" id="UP000195719"/>
    </source>
</evidence>
<gene>
    <name evidence="2" type="ORF">PAND9192_01232</name>
</gene>
<accession>A0A1Y6MCE3</accession>
<keyword evidence="1" id="KW-1133">Transmembrane helix</keyword>
<sequence>MFESLSTSEITGIAAFFVASGALLVAYWQYSISKTQARDLHAQNQYVGYLKLAFDNPKYSLASYPEGSPRYYEFYRTRDEYIRYEFYVSNLIFAVEQILELADWNQTWEDTVVDQLKYHAIYLDSYAFPEGHTDKRLLKMREKAIELYLKDGGKLDRHYEN</sequence>
<evidence type="ECO:0000313" key="2">
    <source>
        <dbReference type="EMBL" id="SMY34243.1"/>
    </source>
</evidence>
<keyword evidence="1" id="KW-0812">Transmembrane</keyword>
<evidence type="ECO:0008006" key="4">
    <source>
        <dbReference type="Google" id="ProtNLM"/>
    </source>
</evidence>